<reference evidence="2 3" key="1">
    <citation type="submission" date="2020-04" db="EMBL/GenBank/DDBJ databases">
        <authorList>
            <person name="De Canck E."/>
        </authorList>
    </citation>
    <scope>NUCLEOTIDE SEQUENCE [LARGE SCALE GENOMIC DNA]</scope>
    <source>
        <strain evidence="2 3">LMG 26858</strain>
    </source>
</reference>
<organism evidence="2 3">
    <name type="scientific">Achromobacter anxifer</name>
    <dbReference type="NCBI Taxonomy" id="1287737"/>
    <lineage>
        <taxon>Bacteria</taxon>
        <taxon>Pseudomonadati</taxon>
        <taxon>Pseudomonadota</taxon>
        <taxon>Betaproteobacteria</taxon>
        <taxon>Burkholderiales</taxon>
        <taxon>Alcaligenaceae</taxon>
        <taxon>Achromobacter</taxon>
    </lineage>
</organism>
<evidence type="ECO:0000256" key="1">
    <source>
        <dbReference type="SAM" id="MobiDB-lite"/>
    </source>
</evidence>
<sequence>MPFIPFPDVPSSPGVPAVFRQTTIPSIPQLTDFGLAALTDQMFGPPRWGVYGKDGRQVLVFETFVSIKFNQGGQISSFPVEQGGFSSFNKVDTPYEATIKLAHAGDQASRDVMLSALKRIVGSTELYAVATPEIVYPSANLVKYEYSRGDRNGSNLLLVDLTLREVRETAVLRSPATREPSGADEQSNGQVQAFEIDAYPRRDQNMVGELEPVQ</sequence>
<dbReference type="EMBL" id="CADILG010000010">
    <property type="protein sequence ID" value="CAB3854592.1"/>
    <property type="molecule type" value="Genomic_DNA"/>
</dbReference>
<evidence type="ECO:0000313" key="2">
    <source>
        <dbReference type="EMBL" id="CAB3854592.1"/>
    </source>
</evidence>
<evidence type="ECO:0000313" key="3">
    <source>
        <dbReference type="Proteomes" id="UP000494117"/>
    </source>
</evidence>
<keyword evidence="3" id="KW-1185">Reference proteome</keyword>
<feature type="region of interest" description="Disordered" evidence="1">
    <location>
        <begin position="173"/>
        <end position="193"/>
    </location>
</feature>
<dbReference type="AlphaFoldDB" id="A0A6S7DWE8"/>
<accession>A0A6S7DWE8</accession>
<proteinExistence type="predicted"/>
<name>A0A6S7DWE8_9BURK</name>
<dbReference type="Proteomes" id="UP000494117">
    <property type="component" value="Unassembled WGS sequence"/>
</dbReference>
<gene>
    <name evidence="2" type="ORF">LMG26858_01895</name>
</gene>
<protein>
    <submittedName>
        <fullName evidence="2">Uncharacterized protein</fullName>
    </submittedName>
</protein>